<proteinExistence type="predicted"/>
<feature type="transmembrane region" description="Helical" evidence="1">
    <location>
        <begin position="68"/>
        <end position="86"/>
    </location>
</feature>
<feature type="transmembrane region" description="Helical" evidence="1">
    <location>
        <begin position="43"/>
        <end position="61"/>
    </location>
</feature>
<evidence type="ECO:0000313" key="3">
    <source>
        <dbReference type="Proteomes" id="UP001262754"/>
    </source>
</evidence>
<keyword evidence="1" id="KW-0472">Membrane</keyword>
<comment type="caution">
    <text evidence="2">The sequence shown here is derived from an EMBL/GenBank/DDBJ whole genome shotgun (WGS) entry which is preliminary data.</text>
</comment>
<accession>A0ABU1N0F9</accession>
<evidence type="ECO:0000313" key="2">
    <source>
        <dbReference type="EMBL" id="MDR6531823.1"/>
    </source>
</evidence>
<sequence length="121" mass="13374">MSLRARKINRLVFIVFLAAAAFALAKALLPDDDSIGLIPWDKAKHFLVFYVLSILASLALPQSRLHRIGLVILAFGGAIEILQAFVGRDASWFDLFADACGISAAFGPMLVSQWWRAKPRF</sequence>
<protein>
    <submittedName>
        <fullName evidence="2">VanZ family protein</fullName>
    </submittedName>
</protein>
<dbReference type="EMBL" id="JAVDRL010000007">
    <property type="protein sequence ID" value="MDR6531823.1"/>
    <property type="molecule type" value="Genomic_DNA"/>
</dbReference>
<dbReference type="NCBIfam" id="NF037970">
    <property type="entry name" value="vanZ_1"/>
    <property type="match status" value="1"/>
</dbReference>
<name>A0ABU1N0F9_9CAUL</name>
<keyword evidence="1" id="KW-0812">Transmembrane</keyword>
<dbReference type="PANTHER" id="PTHR28008">
    <property type="entry name" value="DOMAIN PROTEIN, PUTATIVE (AFU_ORTHOLOGUE AFUA_3G10980)-RELATED"/>
    <property type="match status" value="1"/>
</dbReference>
<reference evidence="2 3" key="1">
    <citation type="submission" date="2023-07" db="EMBL/GenBank/DDBJ databases">
        <title>Sorghum-associated microbial communities from plants grown in Nebraska, USA.</title>
        <authorList>
            <person name="Schachtman D."/>
        </authorList>
    </citation>
    <scope>NUCLEOTIDE SEQUENCE [LARGE SCALE GENOMIC DNA]</scope>
    <source>
        <strain evidence="2 3">DS2154</strain>
    </source>
</reference>
<organism evidence="2 3">
    <name type="scientific">Caulobacter rhizosphaerae</name>
    <dbReference type="NCBI Taxonomy" id="2010972"/>
    <lineage>
        <taxon>Bacteria</taxon>
        <taxon>Pseudomonadati</taxon>
        <taxon>Pseudomonadota</taxon>
        <taxon>Alphaproteobacteria</taxon>
        <taxon>Caulobacterales</taxon>
        <taxon>Caulobacteraceae</taxon>
        <taxon>Caulobacter</taxon>
    </lineage>
</organism>
<keyword evidence="3" id="KW-1185">Reference proteome</keyword>
<gene>
    <name evidence="2" type="ORF">J2800_002576</name>
</gene>
<dbReference type="Proteomes" id="UP001262754">
    <property type="component" value="Unassembled WGS sequence"/>
</dbReference>
<keyword evidence="1" id="KW-1133">Transmembrane helix</keyword>
<evidence type="ECO:0000256" key="1">
    <source>
        <dbReference type="SAM" id="Phobius"/>
    </source>
</evidence>
<dbReference type="PANTHER" id="PTHR28008:SF1">
    <property type="entry name" value="DOMAIN PROTEIN, PUTATIVE (AFU_ORTHOLOGUE AFUA_3G10980)-RELATED"/>
    <property type="match status" value="1"/>
</dbReference>
<dbReference type="RefSeq" id="WP_163233065.1">
    <property type="nucleotide sequence ID" value="NZ_BMLD01000016.1"/>
</dbReference>